<organism evidence="3 4">
    <name type="scientific">Hyphococcus aureus</name>
    <dbReference type="NCBI Taxonomy" id="2666033"/>
    <lineage>
        <taxon>Bacteria</taxon>
        <taxon>Pseudomonadati</taxon>
        <taxon>Pseudomonadota</taxon>
        <taxon>Alphaproteobacteria</taxon>
        <taxon>Parvularculales</taxon>
        <taxon>Parvularculaceae</taxon>
        <taxon>Hyphococcus</taxon>
    </lineage>
</organism>
<keyword evidence="3" id="KW-0326">Glycosidase</keyword>
<reference evidence="3 4" key="1">
    <citation type="submission" date="2024-09" db="EMBL/GenBank/DDBJ databases">
        <authorList>
            <person name="Zhang Z.-H."/>
        </authorList>
    </citation>
    <scope>NUCLEOTIDE SEQUENCE [LARGE SCALE GENOMIC DNA]</scope>
    <source>
        <strain evidence="3 4">HHTR114</strain>
    </source>
</reference>
<dbReference type="RefSeq" id="WP_379880290.1">
    <property type="nucleotide sequence ID" value="NZ_JBHPON010000001.1"/>
</dbReference>
<keyword evidence="4" id="KW-1185">Reference proteome</keyword>
<feature type="chain" id="PRO_5045142506" evidence="1">
    <location>
        <begin position="30"/>
        <end position="263"/>
    </location>
</feature>
<keyword evidence="1" id="KW-0732">Signal</keyword>
<evidence type="ECO:0000259" key="2">
    <source>
        <dbReference type="Pfam" id="PF09992"/>
    </source>
</evidence>
<dbReference type="Proteomes" id="UP001596116">
    <property type="component" value="Unassembled WGS sequence"/>
</dbReference>
<keyword evidence="3" id="KW-0378">Hydrolase</keyword>
<evidence type="ECO:0000313" key="4">
    <source>
        <dbReference type="Proteomes" id="UP001596116"/>
    </source>
</evidence>
<dbReference type="InterPro" id="IPR018711">
    <property type="entry name" value="NAGPA"/>
</dbReference>
<protein>
    <submittedName>
        <fullName evidence="3">Phosphodiester glycosidase family protein</fullName>
    </submittedName>
</protein>
<accession>A0ABW1KR41</accession>
<feature type="signal peptide" evidence="1">
    <location>
        <begin position="1"/>
        <end position="29"/>
    </location>
</feature>
<evidence type="ECO:0000313" key="3">
    <source>
        <dbReference type="EMBL" id="MFC6034390.1"/>
    </source>
</evidence>
<evidence type="ECO:0000256" key="1">
    <source>
        <dbReference type="SAM" id="SignalP"/>
    </source>
</evidence>
<name>A0ABW1KR41_9PROT</name>
<dbReference type="EMBL" id="JBHPON010000001">
    <property type="protein sequence ID" value="MFC6034390.1"/>
    <property type="molecule type" value="Genomic_DNA"/>
</dbReference>
<comment type="caution">
    <text evidence="3">The sequence shown here is derived from an EMBL/GenBank/DDBJ whole genome shotgun (WGS) entry which is preliminary data.</text>
</comment>
<dbReference type="Pfam" id="PF09992">
    <property type="entry name" value="NAGPA"/>
    <property type="match status" value="1"/>
</dbReference>
<feature type="domain" description="Phosphodiester glycosidase" evidence="2">
    <location>
        <begin position="86"/>
        <end position="243"/>
    </location>
</feature>
<sequence length="263" mass="28665">MAPRIKSFLSPVSVLAALLAIGGATPVDAADRGCEAVKYKNADYVVCRFDPAAHDIRLFLNNADGEPYGHFNWVKEALAERGETLLFAMNAGMYHEDRSPVGFYREAGEDMAPVNTNDGPGNFHLKPNGVFYVLENGAAGVDETGVYLMTKRKPPHYATQSGPMLVIDGAIHPRFLPDSDSVKRRNGVGVTEEGGVFFVLADTPVRFYDFASYFRDVLKTPNALYLDGSISRLYAPELDRNDPGAAMGPIMGIVTRKNEASPD</sequence>
<dbReference type="GO" id="GO:0016798">
    <property type="term" value="F:hydrolase activity, acting on glycosyl bonds"/>
    <property type="evidence" value="ECO:0007669"/>
    <property type="project" value="UniProtKB-KW"/>
</dbReference>
<gene>
    <name evidence="3" type="ORF">ACFMB1_02480</name>
</gene>
<proteinExistence type="predicted"/>